<proteinExistence type="predicted"/>
<gene>
    <name evidence="2" type="ORF">EHSB41UT_00103</name>
</gene>
<protein>
    <submittedName>
        <fullName evidence="2">Uncharacterized protein</fullName>
    </submittedName>
</protein>
<evidence type="ECO:0000256" key="1">
    <source>
        <dbReference type="SAM" id="MobiDB-lite"/>
    </source>
</evidence>
<keyword evidence="3" id="KW-1185">Reference proteome</keyword>
<dbReference type="EMBL" id="FWPT01000001">
    <property type="protein sequence ID" value="SMA32097.1"/>
    <property type="molecule type" value="Genomic_DNA"/>
</dbReference>
<evidence type="ECO:0000313" key="2">
    <source>
        <dbReference type="EMBL" id="SMA32097.1"/>
    </source>
</evidence>
<reference evidence="2 3" key="1">
    <citation type="submission" date="2017-03" db="EMBL/GenBank/DDBJ databases">
        <authorList>
            <person name="Afonso C.L."/>
            <person name="Miller P.J."/>
            <person name="Scott M.A."/>
            <person name="Spackman E."/>
            <person name="Goraichik I."/>
            <person name="Dimitrov K.M."/>
            <person name="Suarez D.L."/>
            <person name="Swayne D.E."/>
        </authorList>
    </citation>
    <scope>NUCLEOTIDE SEQUENCE [LARGE SCALE GENOMIC DNA]</scope>
    <source>
        <strain evidence="2">SB41UT1</strain>
    </source>
</reference>
<name>A0A1X7AE13_9GAMM</name>
<feature type="region of interest" description="Disordered" evidence="1">
    <location>
        <begin position="114"/>
        <end position="151"/>
    </location>
</feature>
<evidence type="ECO:0000313" key="3">
    <source>
        <dbReference type="Proteomes" id="UP000196573"/>
    </source>
</evidence>
<dbReference type="Proteomes" id="UP000196573">
    <property type="component" value="Unassembled WGS sequence"/>
</dbReference>
<organism evidence="2 3">
    <name type="scientific">Parendozoicomonas haliclonae</name>
    <dbReference type="NCBI Taxonomy" id="1960125"/>
    <lineage>
        <taxon>Bacteria</taxon>
        <taxon>Pseudomonadati</taxon>
        <taxon>Pseudomonadota</taxon>
        <taxon>Gammaproteobacteria</taxon>
        <taxon>Oceanospirillales</taxon>
        <taxon>Endozoicomonadaceae</taxon>
        <taxon>Parendozoicomonas</taxon>
    </lineage>
</organism>
<accession>A0A1X7AE13</accession>
<dbReference type="AlphaFoldDB" id="A0A1X7AE13"/>
<sequence length="151" mass="16877">MVWGLLLLAGLSGSGVWAGKTTVKQYIVKDQSGNAFYIRHYPAKTAYEKETLVTMAIIMQKPDEGSAEEYSSDFKIKDGKITAKDENGTEAELTITKEQQITIEVCTPYCQPPTPQGVAVQPVYQMQPQPDVKFTRTRPPGHRPPNGYRRK</sequence>